<reference evidence="2 3" key="1">
    <citation type="journal article" date="2016" name="Genome Announc.">
        <title>Complete Genome Sequence of Methylobacterium populi P-1M, Isolated from Pink-Pigmented Household Biofilm.</title>
        <authorList>
            <person name="Morohoshi T."/>
            <person name="Ikeda T."/>
        </authorList>
    </citation>
    <scope>NUCLEOTIDE SEQUENCE [LARGE SCALE GENOMIC DNA]</scope>
    <source>
        <strain evidence="2 3">P-1M</strain>
    </source>
</reference>
<proteinExistence type="predicted"/>
<organism evidence="2 3">
    <name type="scientific">Methylorubrum populi</name>
    <dbReference type="NCBI Taxonomy" id="223967"/>
    <lineage>
        <taxon>Bacteria</taxon>
        <taxon>Pseudomonadati</taxon>
        <taxon>Pseudomonadota</taxon>
        <taxon>Alphaproteobacteria</taxon>
        <taxon>Hyphomicrobiales</taxon>
        <taxon>Methylobacteriaceae</taxon>
        <taxon>Methylorubrum</taxon>
    </lineage>
</organism>
<dbReference type="OrthoDB" id="7998630at2"/>
<evidence type="ECO:0000313" key="2">
    <source>
        <dbReference type="EMBL" id="BAU91334.1"/>
    </source>
</evidence>
<dbReference type="RefSeq" id="WP_096485507.1">
    <property type="nucleotide sequence ID" value="NZ_AP014809.1"/>
</dbReference>
<sequence length="78" mass="8630">MRETYHIEVLGPEEADAPGGVQQRISVRTSSREGAEERARRLFARARVPQRSGTAAEAVRVIDGAGVEVFRMSRFDEG</sequence>
<dbReference type="AlphaFoldDB" id="A0A160PFB4"/>
<name>A0A160PFB4_9HYPH</name>
<evidence type="ECO:0000256" key="1">
    <source>
        <dbReference type="SAM" id="MobiDB-lite"/>
    </source>
</evidence>
<evidence type="ECO:0000313" key="3">
    <source>
        <dbReference type="Proteomes" id="UP000218288"/>
    </source>
</evidence>
<feature type="region of interest" description="Disordered" evidence="1">
    <location>
        <begin position="14"/>
        <end position="33"/>
    </location>
</feature>
<accession>A0A160PFB4</accession>
<protein>
    <submittedName>
        <fullName evidence="2">Uncharacterized protein</fullName>
    </submittedName>
</protein>
<dbReference type="EMBL" id="AP014809">
    <property type="protein sequence ID" value="BAU91334.1"/>
    <property type="molecule type" value="Genomic_DNA"/>
</dbReference>
<gene>
    <name evidence="2" type="ORF">MPPM_2729</name>
</gene>
<dbReference type="Proteomes" id="UP000218288">
    <property type="component" value="Chromosome"/>
</dbReference>